<evidence type="ECO:0008006" key="9">
    <source>
        <dbReference type="Google" id="ProtNLM"/>
    </source>
</evidence>
<dbReference type="PANTHER" id="PTHR47447:SF17">
    <property type="entry name" value="OS12G0638900 PROTEIN"/>
    <property type="match status" value="1"/>
</dbReference>
<feature type="compositionally biased region" description="Basic and acidic residues" evidence="6">
    <location>
        <begin position="71"/>
        <end position="83"/>
    </location>
</feature>
<dbReference type="VEuPathDB" id="FungiDB:AMAG_00502"/>
<dbReference type="InterPro" id="IPR002885">
    <property type="entry name" value="PPR_rpt"/>
</dbReference>
<reference evidence="8" key="2">
    <citation type="submission" date="2009-11" db="EMBL/GenBank/DDBJ databases">
        <title>The Genome Sequence of Allomyces macrogynus strain ATCC 38327.</title>
        <authorList>
            <consortium name="The Broad Institute Genome Sequencing Platform"/>
            <person name="Russ C."/>
            <person name="Cuomo C."/>
            <person name="Shea T."/>
            <person name="Young S.K."/>
            <person name="Zeng Q."/>
            <person name="Koehrsen M."/>
            <person name="Haas B."/>
            <person name="Borodovsky M."/>
            <person name="Guigo R."/>
            <person name="Alvarado L."/>
            <person name="Berlin A."/>
            <person name="Borenstein D."/>
            <person name="Chen Z."/>
            <person name="Engels R."/>
            <person name="Freedman E."/>
            <person name="Gellesch M."/>
            <person name="Goldberg J."/>
            <person name="Griggs A."/>
            <person name="Gujja S."/>
            <person name="Heiman D."/>
            <person name="Hepburn T."/>
            <person name="Howarth C."/>
            <person name="Jen D."/>
            <person name="Larson L."/>
            <person name="Lewis B."/>
            <person name="Mehta T."/>
            <person name="Park D."/>
            <person name="Pearson M."/>
            <person name="Roberts A."/>
            <person name="Saif S."/>
            <person name="Shenoy N."/>
            <person name="Sisk P."/>
            <person name="Stolte C."/>
            <person name="Sykes S."/>
            <person name="Walk T."/>
            <person name="White J."/>
            <person name="Yandava C."/>
            <person name="Burger G."/>
            <person name="Gray M.W."/>
            <person name="Holland P.W.H."/>
            <person name="King N."/>
            <person name="Lang F.B.F."/>
            <person name="Roger A.J."/>
            <person name="Ruiz-Trillo I."/>
            <person name="Lander E."/>
            <person name="Nusbaum C."/>
        </authorList>
    </citation>
    <scope>NUCLEOTIDE SEQUENCE [LARGE SCALE GENOMIC DNA]</scope>
    <source>
        <strain evidence="8">ATCC 38327</strain>
    </source>
</reference>
<protein>
    <recommendedName>
        <fullName evidence="9">Pentatricopeptide repeat domain-containing protein</fullName>
    </recommendedName>
</protein>
<evidence type="ECO:0000256" key="1">
    <source>
        <dbReference type="ARBA" id="ARBA00006192"/>
    </source>
</evidence>
<evidence type="ECO:0000256" key="6">
    <source>
        <dbReference type="SAM" id="MobiDB-lite"/>
    </source>
</evidence>
<proteinExistence type="inferred from homology"/>
<comment type="function">
    <text evidence="3">Regulates mitochondrial small subunit maturation by controlling 15S rRNA 5'-end processing. Localizes to the 5' precursor of the 15S rRNA in a position that is subsequently occupied by mS47 in the mature yeast mtSSU. Uses structure and sequence-specific RNA recognition, binding to a single-stranded region of the precursor and specifically recognizing bases -6 to -1. The exchange of Ccm1 for mS47 is coupled to the irreversible removal of precursor rRNA that is accompanied by conformational changes of the mitoribosomal proteins uS5m and mS26. These conformational changes signal completion of 5'-end rRNA processing through protection of the mature 5'-end of the 15S rRNA and stabilization of mS47. The removal of the 5' precursor together with the dissociation of Ccm1 may be catalyzed by the 5'-3' exoribonuclease Pet127. Involved in the specific removal of group I introns in mitochondrial encoded transcripts.</text>
</comment>
<dbReference type="PANTHER" id="PTHR47447">
    <property type="entry name" value="OS03G0856100 PROTEIN"/>
    <property type="match status" value="1"/>
</dbReference>
<name>A0A0L0RVW0_ALLM3</name>
<feature type="repeat" description="PPR" evidence="5">
    <location>
        <begin position="789"/>
        <end position="824"/>
    </location>
</feature>
<feature type="compositionally biased region" description="Low complexity" evidence="6">
    <location>
        <begin position="52"/>
        <end position="69"/>
    </location>
</feature>
<comment type="similarity">
    <text evidence="1">Belongs to the CCM1 family.</text>
</comment>
<gene>
    <name evidence="7" type="ORF">AMAG_00502</name>
</gene>
<sequence>MHMAARLWTAAAAYRPRRTWQLTHNHHAGLNSALSGTQVATRLFSTDRARPARSGSRTSSTARASSGRPVDSNRSDREESARRDSRWRSEWDSAFRNPRRVSETTWNDRRASESSRRRPREWLSEPSKSSRALSPEPLPAVRENRTLDRTARWIREQTYRLVNHVGTCMRRRDLPEALSAIRTLPRLGTLELRFLTTLGGNIASVPVLTQDPRDAWSTMVAELVDRTEHDMDPHSWDDGRTWRPPLTFAAALARGVGRRQLVSHQHQVVHIMQQLDLTVHGDQADDAVDATGALVFMLTNVGRHVDAIAVYDRVPPHARSLKLMGTVASAYAANGDPDGVHDLMAAAVEAGQMSRRTDNFFLNLALINASAAAGHAEGALAALRELTGQLPPRGAGDAPWPRADKASAVEIEPERRPELFERVLYFASKESKYAVAESAQQLAQDFNVALNATSVCALMNLALTADNVAGAVAYWDDWMRDHPDYLLPRQQRRDANSPPPNVPLVQTAVEALFRAERFDDLRALHHAAITAHRLRVLVLTGPYFTRVIKAMHAMDGYDAAVAAFEEMKSHGLAPHPAQTAFLDFVHPEKTRERRKRVRSAKTPTITKMADFGTDPAEVTDAPVKWGQVRTGESPATAAEIELNTAIRAALYVGDLPQAYALLADRVKAHAASNAPGAPVQASTIGLFLELFASHGNVDAIDKMLKRAADLGVHDVAANPVVRAVLVKGFSRGRRYDRVFAEWDAIVRDGVVPVAALQSTVLDACGFARDEARLDQVVKQLQDAPWGGHNVNVWTSAVEAYCRQHRVVDAVRVARDVVPKKGLKPDRKLVGTLLTVEPDVNKPLEKMEVLLYLASLGEDLIQYLYRPHVRPALEKVGLAQYWPLPDPTAR</sequence>
<accession>A0A0L0RVW0</accession>
<dbReference type="InterPro" id="IPR011990">
    <property type="entry name" value="TPR-like_helical_dom_sf"/>
</dbReference>
<comment type="subunit">
    <text evidence="4">Binds to mitochondrial small subunit 15S rRNA.</text>
</comment>
<evidence type="ECO:0000313" key="8">
    <source>
        <dbReference type="Proteomes" id="UP000054350"/>
    </source>
</evidence>
<keyword evidence="2" id="KW-0677">Repeat</keyword>
<evidence type="ECO:0000256" key="2">
    <source>
        <dbReference type="ARBA" id="ARBA00022737"/>
    </source>
</evidence>
<dbReference type="PROSITE" id="PS51375">
    <property type="entry name" value="PPR"/>
    <property type="match status" value="1"/>
</dbReference>
<dbReference type="Gene3D" id="1.25.40.10">
    <property type="entry name" value="Tetratricopeptide repeat domain"/>
    <property type="match status" value="1"/>
</dbReference>
<reference evidence="7 8" key="1">
    <citation type="submission" date="2009-11" db="EMBL/GenBank/DDBJ databases">
        <title>Annotation of Allomyces macrogynus ATCC 38327.</title>
        <authorList>
            <consortium name="The Broad Institute Genome Sequencing Platform"/>
            <person name="Russ C."/>
            <person name="Cuomo C."/>
            <person name="Burger G."/>
            <person name="Gray M.W."/>
            <person name="Holland P.W.H."/>
            <person name="King N."/>
            <person name="Lang F.B.F."/>
            <person name="Roger A.J."/>
            <person name="Ruiz-Trillo I."/>
            <person name="Young S.K."/>
            <person name="Zeng Q."/>
            <person name="Gargeya S."/>
            <person name="Fitzgerald M."/>
            <person name="Haas B."/>
            <person name="Abouelleil A."/>
            <person name="Alvarado L."/>
            <person name="Arachchi H.M."/>
            <person name="Berlin A."/>
            <person name="Chapman S.B."/>
            <person name="Gearin G."/>
            <person name="Goldberg J."/>
            <person name="Griggs A."/>
            <person name="Gujja S."/>
            <person name="Hansen M."/>
            <person name="Heiman D."/>
            <person name="Howarth C."/>
            <person name="Larimer J."/>
            <person name="Lui A."/>
            <person name="MacDonald P.J.P."/>
            <person name="McCowen C."/>
            <person name="Montmayeur A."/>
            <person name="Murphy C."/>
            <person name="Neiman D."/>
            <person name="Pearson M."/>
            <person name="Priest M."/>
            <person name="Roberts A."/>
            <person name="Saif S."/>
            <person name="Shea T."/>
            <person name="Sisk P."/>
            <person name="Stolte C."/>
            <person name="Sykes S."/>
            <person name="Wortman J."/>
            <person name="Nusbaum C."/>
            <person name="Birren B."/>
        </authorList>
    </citation>
    <scope>NUCLEOTIDE SEQUENCE [LARGE SCALE GENOMIC DNA]</scope>
    <source>
        <strain evidence="7 8">ATCC 38327</strain>
    </source>
</reference>
<evidence type="ECO:0000256" key="5">
    <source>
        <dbReference type="PROSITE-ProRule" id="PRU00708"/>
    </source>
</evidence>
<dbReference type="AlphaFoldDB" id="A0A0L0RVW0"/>
<dbReference type="EMBL" id="GG745328">
    <property type="protein sequence ID" value="KNE54532.1"/>
    <property type="molecule type" value="Genomic_DNA"/>
</dbReference>
<dbReference type="OrthoDB" id="5563914at2759"/>
<evidence type="ECO:0000256" key="3">
    <source>
        <dbReference type="ARBA" id="ARBA00044493"/>
    </source>
</evidence>
<feature type="compositionally biased region" description="Basic and acidic residues" evidence="6">
    <location>
        <begin position="102"/>
        <end position="123"/>
    </location>
</feature>
<keyword evidence="8" id="KW-1185">Reference proteome</keyword>
<feature type="region of interest" description="Disordered" evidence="6">
    <location>
        <begin position="44"/>
        <end position="83"/>
    </location>
</feature>
<evidence type="ECO:0000313" key="7">
    <source>
        <dbReference type="EMBL" id="KNE54532.1"/>
    </source>
</evidence>
<organism evidence="7 8">
    <name type="scientific">Allomyces macrogynus (strain ATCC 38327)</name>
    <name type="common">Allomyces javanicus var. macrogynus</name>
    <dbReference type="NCBI Taxonomy" id="578462"/>
    <lineage>
        <taxon>Eukaryota</taxon>
        <taxon>Fungi</taxon>
        <taxon>Fungi incertae sedis</taxon>
        <taxon>Blastocladiomycota</taxon>
        <taxon>Blastocladiomycetes</taxon>
        <taxon>Blastocladiales</taxon>
        <taxon>Blastocladiaceae</taxon>
        <taxon>Allomyces</taxon>
    </lineage>
</organism>
<evidence type="ECO:0000256" key="4">
    <source>
        <dbReference type="ARBA" id="ARBA00044511"/>
    </source>
</evidence>
<feature type="region of interest" description="Disordered" evidence="6">
    <location>
        <begin position="102"/>
        <end position="138"/>
    </location>
</feature>
<dbReference type="Proteomes" id="UP000054350">
    <property type="component" value="Unassembled WGS sequence"/>
</dbReference>